<sequence length="220" mass="24540">MKKIVLILSLFAMQACGNRNANVETGASAPAVEYGVLDRESLSSKSFDEIFTRIEITQVPEDMFKLVGSDLTVITAGTDGDYNSMVAGWGGWGILLNKPVTWCILHADRYTLEYMLREKKYTMCYFDEGQKEEIMFFGGKSGRDTDKMKEHTLLPVTAPDGSIAYKEAKLVIECTLSEVTKVSPDDFHTPEGREFASGAFADVVDYRLVFGEVTGVWIRK</sequence>
<proteinExistence type="predicted"/>
<dbReference type="GO" id="GO:0010181">
    <property type="term" value="F:FMN binding"/>
    <property type="evidence" value="ECO:0007669"/>
    <property type="project" value="InterPro"/>
</dbReference>
<gene>
    <name evidence="2" type="ORF">BN138_629</name>
</gene>
<feature type="domain" description="Flavin reductase like" evidence="1">
    <location>
        <begin position="69"/>
        <end position="219"/>
    </location>
</feature>
<evidence type="ECO:0000313" key="2">
    <source>
        <dbReference type="EMBL" id="CCO21441.1"/>
    </source>
</evidence>
<dbReference type="PROSITE" id="PS51257">
    <property type="entry name" value="PROKAR_LIPOPROTEIN"/>
    <property type="match status" value="1"/>
</dbReference>
<dbReference type="PANTHER" id="PTHR43241:SF1">
    <property type="entry name" value="FLAVIN REDUCTASE LIKE DOMAIN-CONTAINING PROTEIN"/>
    <property type="match status" value="1"/>
</dbReference>
<dbReference type="AlphaFoldDB" id="S0DGI3"/>
<evidence type="ECO:0000259" key="1">
    <source>
        <dbReference type="Pfam" id="PF01613"/>
    </source>
</evidence>
<dbReference type="Pfam" id="PF01613">
    <property type="entry name" value="Flavin_Reduct"/>
    <property type="match status" value="1"/>
</dbReference>
<dbReference type="InterPro" id="IPR012349">
    <property type="entry name" value="Split_barrel_FMN-bd"/>
</dbReference>
<reference evidence="2" key="1">
    <citation type="submission" date="2012-10" db="EMBL/GenBank/DDBJ databases">
        <authorList>
            <person name="Sandrine L."/>
        </authorList>
    </citation>
    <scope>NUCLEOTIDE SEQUENCE</scope>
</reference>
<reference evidence="2" key="2">
    <citation type="journal article" date="2013" name="Biotechnol. Biofuels">
        <title>Mining for hemicellulases in the fungus-growing termite Pseudacanthotermes militaris using functional metagenomics.</title>
        <authorList>
            <person name="Bastien G."/>
            <person name="Arnal G."/>
            <person name="Bozonnet S."/>
            <person name="Laguerre S."/>
            <person name="Ferreira F."/>
            <person name="Faure R."/>
            <person name="Henrissat B."/>
            <person name="Lefevre F."/>
            <person name="Robe P."/>
            <person name="Bouchez O."/>
            <person name="Noirot C."/>
            <person name="Dumon C."/>
            <person name="O'Donohue M."/>
        </authorList>
    </citation>
    <scope>NUCLEOTIDE SEQUENCE</scope>
</reference>
<protein>
    <recommendedName>
        <fullName evidence="1">Flavin reductase like domain-containing protein</fullName>
    </recommendedName>
</protein>
<dbReference type="PANTHER" id="PTHR43241">
    <property type="entry name" value="FLAVIN REDUCTASE DOMAIN PROTEIN"/>
    <property type="match status" value="1"/>
</dbReference>
<dbReference type="InterPro" id="IPR002563">
    <property type="entry name" value="Flavin_Rdtase-like_dom"/>
</dbReference>
<dbReference type="Gene3D" id="2.30.110.10">
    <property type="entry name" value="Electron Transport, Fmn-binding Protein, Chain A"/>
    <property type="match status" value="1"/>
</dbReference>
<dbReference type="InterPro" id="IPR053310">
    <property type="entry name" value="Flavoredoxin-like"/>
</dbReference>
<dbReference type="SUPFAM" id="SSF50475">
    <property type="entry name" value="FMN-binding split barrel"/>
    <property type="match status" value="1"/>
</dbReference>
<dbReference type="EMBL" id="HF548303">
    <property type="protein sequence ID" value="CCO21441.1"/>
    <property type="molecule type" value="Genomic_DNA"/>
</dbReference>
<organism evidence="2">
    <name type="scientific">termite gut metagenome</name>
    <dbReference type="NCBI Taxonomy" id="433724"/>
    <lineage>
        <taxon>unclassified sequences</taxon>
        <taxon>metagenomes</taxon>
        <taxon>organismal metagenomes</taxon>
    </lineage>
</organism>
<name>S0DGI3_9ZZZZ</name>
<accession>S0DGI3</accession>